<evidence type="ECO:0000313" key="2">
    <source>
        <dbReference type="EMBL" id="SPQ27544.1"/>
    </source>
</evidence>
<accession>A0A3S4AW94</accession>
<reference evidence="2 3" key="1">
    <citation type="submission" date="2018-04" db="EMBL/GenBank/DDBJ databases">
        <authorList>
            <person name="Huttner S."/>
            <person name="Dainat J."/>
        </authorList>
    </citation>
    <scope>NUCLEOTIDE SEQUENCE [LARGE SCALE GENOMIC DNA]</scope>
</reference>
<dbReference type="AlphaFoldDB" id="A0A3S4AW94"/>
<feature type="region of interest" description="Disordered" evidence="1">
    <location>
        <begin position="18"/>
        <end position="37"/>
    </location>
</feature>
<protein>
    <submittedName>
        <fullName evidence="2">B8eb9a6d-44dc-4d83-84e0-7c0a012a607e</fullName>
    </submittedName>
</protein>
<name>A0A3S4AW94_9PEZI</name>
<evidence type="ECO:0000256" key="1">
    <source>
        <dbReference type="SAM" id="MobiDB-lite"/>
    </source>
</evidence>
<sequence>MAGSPICPCSSCFASSSQHVTAQQQKQPDLSDKPHCWWKKRDHSSSKELFSKLRRTRTIDSTTSTLVGLTSDAQPMGELDEKH</sequence>
<feature type="compositionally biased region" description="Polar residues" evidence="1">
    <location>
        <begin position="18"/>
        <end position="28"/>
    </location>
</feature>
<gene>
    <name evidence="2" type="ORF">TT172_LOCUS9963</name>
</gene>
<evidence type="ECO:0000313" key="3">
    <source>
        <dbReference type="Proteomes" id="UP000289323"/>
    </source>
</evidence>
<dbReference type="EMBL" id="OUUZ01000019">
    <property type="protein sequence ID" value="SPQ27544.1"/>
    <property type="molecule type" value="Genomic_DNA"/>
</dbReference>
<proteinExistence type="predicted"/>
<dbReference type="Proteomes" id="UP000289323">
    <property type="component" value="Unassembled WGS sequence"/>
</dbReference>
<organism evidence="2 3">
    <name type="scientific">Thermothielavioides terrestris</name>
    <dbReference type="NCBI Taxonomy" id="2587410"/>
    <lineage>
        <taxon>Eukaryota</taxon>
        <taxon>Fungi</taxon>
        <taxon>Dikarya</taxon>
        <taxon>Ascomycota</taxon>
        <taxon>Pezizomycotina</taxon>
        <taxon>Sordariomycetes</taxon>
        <taxon>Sordariomycetidae</taxon>
        <taxon>Sordariales</taxon>
        <taxon>Chaetomiaceae</taxon>
        <taxon>Thermothielavioides</taxon>
    </lineage>
</organism>